<name>A0ABT4XIA6_9PSED</name>
<evidence type="ECO:0000313" key="2">
    <source>
        <dbReference type="Proteomes" id="UP001212042"/>
    </source>
</evidence>
<accession>A0ABT4XIA6</accession>
<dbReference type="InterPro" id="IPR011042">
    <property type="entry name" value="6-blade_b-propeller_TolB-like"/>
</dbReference>
<gene>
    <name evidence="1" type="ORF">PH586_16295</name>
</gene>
<keyword evidence="2" id="KW-1185">Reference proteome</keyword>
<comment type="caution">
    <text evidence="1">The sequence shown here is derived from an EMBL/GenBank/DDBJ whole genome shotgun (WGS) entry which is preliminary data.</text>
</comment>
<organism evidence="1 2">
    <name type="scientific">Pseudomonas aestuarii</name>
    <dbReference type="NCBI Taxonomy" id="3018340"/>
    <lineage>
        <taxon>Bacteria</taxon>
        <taxon>Pseudomonadati</taxon>
        <taxon>Pseudomonadota</taxon>
        <taxon>Gammaproteobacteria</taxon>
        <taxon>Pseudomonadales</taxon>
        <taxon>Pseudomonadaceae</taxon>
        <taxon>Pseudomonas</taxon>
    </lineage>
</organism>
<dbReference type="Proteomes" id="UP001212042">
    <property type="component" value="Unassembled WGS sequence"/>
</dbReference>
<dbReference type="EMBL" id="JAQJZJ010000007">
    <property type="protein sequence ID" value="MDA7087954.1"/>
    <property type="molecule type" value="Genomic_DNA"/>
</dbReference>
<dbReference type="RefSeq" id="WP_271348814.1">
    <property type="nucleotide sequence ID" value="NZ_JAQJZJ010000007.1"/>
</dbReference>
<dbReference type="SUPFAM" id="SSF101898">
    <property type="entry name" value="NHL repeat"/>
    <property type="match status" value="1"/>
</dbReference>
<sequence>MQLSLRYRRWLLCCLVLVVPGLAYPAWRHFYPVIASSDWQYQVFQADIDRVSALALDAQGRLYISQEFSDGKGTILRQNRDGSLKTVLSGLSKPDGLAAFASGVAVSQEADKLPLLLLQGDRAEPLFSSDSVEGIASDGHYLYVIQDKHQGRLLRYDPSNGAVVTLREGLNEGEAVTVCADGRLFYSEKKKGWVKQWQASGEDTLVQAGLNQPGFLLCTADGLWITEDSTHMARLLLLDWSGELQVVLQHLRSAQTIIALEPGRYLLAEQGRKRILELKRRPHGI</sequence>
<protein>
    <submittedName>
        <fullName evidence="1">Uncharacterized protein</fullName>
    </submittedName>
</protein>
<reference evidence="1 2" key="1">
    <citation type="submission" date="2023-01" db="EMBL/GenBank/DDBJ databases">
        <title>Pseudomonas SA3-5T sp. nov., isolated from tidal flat sediment.</title>
        <authorList>
            <person name="Kim H.S."/>
            <person name="Kim J.-S."/>
            <person name="Suh M.K."/>
            <person name="Eom M.K."/>
            <person name="Lee J.-S."/>
        </authorList>
    </citation>
    <scope>NUCLEOTIDE SEQUENCE [LARGE SCALE GENOMIC DNA]</scope>
    <source>
        <strain evidence="1 2">SA3-5</strain>
    </source>
</reference>
<evidence type="ECO:0000313" key="1">
    <source>
        <dbReference type="EMBL" id="MDA7087954.1"/>
    </source>
</evidence>
<dbReference type="Gene3D" id="2.120.10.30">
    <property type="entry name" value="TolB, C-terminal domain"/>
    <property type="match status" value="1"/>
</dbReference>
<proteinExistence type="predicted"/>